<feature type="domain" description="RNA polymerase sigma-70 region 2" evidence="6">
    <location>
        <begin position="69"/>
        <end position="134"/>
    </location>
</feature>
<gene>
    <name evidence="8" type="ORF">EHW67_00540</name>
</gene>
<evidence type="ECO:0000259" key="6">
    <source>
        <dbReference type="Pfam" id="PF04542"/>
    </source>
</evidence>
<feature type="transmembrane region" description="Helical" evidence="5">
    <location>
        <begin position="219"/>
        <end position="238"/>
    </location>
</feature>
<evidence type="ECO:0000259" key="7">
    <source>
        <dbReference type="Pfam" id="PF08281"/>
    </source>
</evidence>
<feature type="domain" description="RNA polymerase sigma factor 70 region 4 type 2" evidence="7">
    <location>
        <begin position="169"/>
        <end position="218"/>
    </location>
</feature>
<dbReference type="SUPFAM" id="SSF88946">
    <property type="entry name" value="Sigma2 domain of RNA polymerase sigma factors"/>
    <property type="match status" value="1"/>
</dbReference>
<evidence type="ECO:0000256" key="1">
    <source>
        <dbReference type="ARBA" id="ARBA00010641"/>
    </source>
</evidence>
<dbReference type="InterPro" id="IPR039425">
    <property type="entry name" value="RNA_pol_sigma-70-like"/>
</dbReference>
<comment type="similarity">
    <text evidence="1">Belongs to the sigma-70 factor family. ECF subfamily.</text>
</comment>
<dbReference type="Gene3D" id="1.10.10.10">
    <property type="entry name" value="Winged helix-like DNA-binding domain superfamily/Winged helix DNA-binding domain"/>
    <property type="match status" value="1"/>
</dbReference>
<dbReference type="EMBL" id="RQPJ01000001">
    <property type="protein sequence ID" value="RTE55090.1"/>
    <property type="molecule type" value="Genomic_DNA"/>
</dbReference>
<evidence type="ECO:0000256" key="4">
    <source>
        <dbReference type="ARBA" id="ARBA00023163"/>
    </source>
</evidence>
<keyword evidence="5" id="KW-1133">Transmembrane helix</keyword>
<dbReference type="PANTHER" id="PTHR43133:SF46">
    <property type="entry name" value="RNA POLYMERASE SIGMA-70 FACTOR ECF SUBFAMILY"/>
    <property type="match status" value="1"/>
</dbReference>
<keyword evidence="3" id="KW-0731">Sigma factor</keyword>
<dbReference type="GO" id="GO:0003677">
    <property type="term" value="F:DNA binding"/>
    <property type="evidence" value="ECO:0007669"/>
    <property type="project" value="InterPro"/>
</dbReference>
<keyword evidence="5" id="KW-0812">Transmembrane</keyword>
<evidence type="ECO:0000313" key="8">
    <source>
        <dbReference type="EMBL" id="RTE55090.1"/>
    </source>
</evidence>
<keyword evidence="4" id="KW-0804">Transcription</keyword>
<dbReference type="InterPro" id="IPR013325">
    <property type="entry name" value="RNA_pol_sigma_r2"/>
</dbReference>
<keyword evidence="2" id="KW-0805">Transcription regulation</keyword>
<organism evidence="8 9">
    <name type="scientific">Arenibacter aquaticus</name>
    <dbReference type="NCBI Taxonomy" id="2489054"/>
    <lineage>
        <taxon>Bacteria</taxon>
        <taxon>Pseudomonadati</taxon>
        <taxon>Bacteroidota</taxon>
        <taxon>Flavobacteriia</taxon>
        <taxon>Flavobacteriales</taxon>
        <taxon>Flavobacteriaceae</taxon>
        <taxon>Arenibacter</taxon>
    </lineage>
</organism>
<sequence>MFIVILTQSTNVESENYPLDSNSLHSQKTHTETKKVNLYPPREVALEVSDLQLWERFKAGDEAAFASIYSGHADVLYGYGMKLVKDSELVKDCIQDLFIELWDSKNKLSSVRSIKAYLFKSLRRKLIARASKQRHRFVSVMKAEMVKEATPSAEINLIEKQRFDEDRKVLMKTLKKLNSKQREIIHLKYYGNLGYDEISEIMDMDKKGVYNLMAHTIKLLRQQLGGVFLIFLILFLIFNS</sequence>
<dbReference type="GO" id="GO:0016987">
    <property type="term" value="F:sigma factor activity"/>
    <property type="evidence" value="ECO:0007669"/>
    <property type="project" value="UniProtKB-KW"/>
</dbReference>
<keyword evidence="9" id="KW-1185">Reference proteome</keyword>
<dbReference type="InterPro" id="IPR013249">
    <property type="entry name" value="RNA_pol_sigma70_r4_t2"/>
</dbReference>
<dbReference type="GO" id="GO:0006352">
    <property type="term" value="P:DNA-templated transcription initiation"/>
    <property type="evidence" value="ECO:0007669"/>
    <property type="project" value="InterPro"/>
</dbReference>
<accession>A0A3S0B0W9</accession>
<dbReference type="Proteomes" id="UP000267585">
    <property type="component" value="Unassembled WGS sequence"/>
</dbReference>
<proteinExistence type="inferred from homology"/>
<protein>
    <submittedName>
        <fullName evidence="8">Sigma-70 family RNA polymerase sigma factor</fullName>
    </submittedName>
</protein>
<keyword evidence="5" id="KW-0472">Membrane</keyword>
<dbReference type="PANTHER" id="PTHR43133">
    <property type="entry name" value="RNA POLYMERASE ECF-TYPE SIGMA FACTO"/>
    <property type="match status" value="1"/>
</dbReference>
<name>A0A3S0B0W9_9FLAO</name>
<evidence type="ECO:0000256" key="2">
    <source>
        <dbReference type="ARBA" id="ARBA00023015"/>
    </source>
</evidence>
<dbReference type="InterPro" id="IPR036388">
    <property type="entry name" value="WH-like_DNA-bd_sf"/>
</dbReference>
<reference evidence="8 9" key="1">
    <citation type="submission" date="2018-11" db="EMBL/GenBank/DDBJ databases">
        <title>Arenibacter aquaticus sp.nov., a marine bacterium isolated from surface seawater in the South China Sea.</title>
        <authorList>
            <person name="Guo J."/>
            <person name="Sun J."/>
        </authorList>
    </citation>
    <scope>NUCLEOTIDE SEQUENCE [LARGE SCALE GENOMIC DNA]</scope>
    <source>
        <strain evidence="8 9">GUO666</strain>
    </source>
</reference>
<dbReference type="InterPro" id="IPR014284">
    <property type="entry name" value="RNA_pol_sigma-70_dom"/>
</dbReference>
<evidence type="ECO:0000256" key="3">
    <source>
        <dbReference type="ARBA" id="ARBA00023082"/>
    </source>
</evidence>
<dbReference type="NCBIfam" id="TIGR02937">
    <property type="entry name" value="sigma70-ECF"/>
    <property type="match status" value="1"/>
</dbReference>
<dbReference type="AlphaFoldDB" id="A0A3S0B0W9"/>
<dbReference type="InterPro" id="IPR007627">
    <property type="entry name" value="RNA_pol_sigma70_r2"/>
</dbReference>
<dbReference type="Gene3D" id="1.10.1740.10">
    <property type="match status" value="1"/>
</dbReference>
<comment type="caution">
    <text evidence="8">The sequence shown here is derived from an EMBL/GenBank/DDBJ whole genome shotgun (WGS) entry which is preliminary data.</text>
</comment>
<dbReference type="InterPro" id="IPR013324">
    <property type="entry name" value="RNA_pol_sigma_r3/r4-like"/>
</dbReference>
<dbReference type="SUPFAM" id="SSF88659">
    <property type="entry name" value="Sigma3 and sigma4 domains of RNA polymerase sigma factors"/>
    <property type="match status" value="1"/>
</dbReference>
<evidence type="ECO:0000313" key="9">
    <source>
        <dbReference type="Proteomes" id="UP000267585"/>
    </source>
</evidence>
<evidence type="ECO:0000256" key="5">
    <source>
        <dbReference type="SAM" id="Phobius"/>
    </source>
</evidence>
<dbReference type="Pfam" id="PF04542">
    <property type="entry name" value="Sigma70_r2"/>
    <property type="match status" value="1"/>
</dbReference>
<dbReference type="Pfam" id="PF08281">
    <property type="entry name" value="Sigma70_r4_2"/>
    <property type="match status" value="1"/>
</dbReference>